<name>A0A5N5ND61_9ROSI</name>
<feature type="active site" description="Nucleophile" evidence="4">
    <location>
        <position position="412"/>
    </location>
</feature>
<dbReference type="Pfam" id="PF00232">
    <property type="entry name" value="Glyco_hydro_1"/>
    <property type="match status" value="2"/>
</dbReference>
<feature type="chain" id="PRO_5024405274" description="Beta-glucosidase" evidence="7">
    <location>
        <begin position="20"/>
        <end position="623"/>
    </location>
</feature>
<evidence type="ECO:0008006" key="10">
    <source>
        <dbReference type="Google" id="ProtNLM"/>
    </source>
</evidence>
<dbReference type="EMBL" id="VDCV01000003">
    <property type="protein sequence ID" value="KAB5565142.1"/>
    <property type="molecule type" value="Genomic_DNA"/>
</dbReference>
<sequence>MAVLFILILGLLASNVAIATTTPSREIRSLNRHSFPPGFIFGSASAAYQYEGAAFEEDRGPSIWDTFTHKSPDKISDHSTGDVAVDQYHRYKEDVKIMKDIGLDSYRFSISWPRILPKGKLSGGVNKQGIEYYNHLINELLANGLKPFVTLFHWDTPQALDDEYSSFLSPEIVKDFADYADICFREFGDRVKHWITLNEPNIFSEGGYAKGNAPNRCSAWQELNCTTGDSSTEPYLVGHNLIKSHAAAVKLYKAKYQETQKGVIGITVASHWFVPYSTSIQDLDAAKRSLDFLYGWFMDPVVFGDYPRSMRSIVGRRLPKFTKEESMAIKGSFDFIGLNYYTAFYSSQLPAANITHPSYLTDSLATTRSDRNGVLIGQQTGSSWLHVYPKGFEKLLLYTKNKYKNPVIYITENGVSDVNNANLTLKQALHDTMRMDYYSRHLYFLKLAIEEGVKVKGYFAWSLLDNFEWKSGYTVRFGIVYIDYKDGLKRYPKLSARWNESQEYAEICFEAFGDRVEHWITLNEPWTQCSGGFSSGKFAPDRFRLATNQFHRRRFRSRAILVAHNQHLAQASAVKFQMTPKGFIGINLVWHWFVPYSEAKHHQNDAKRPLVDGIYAFLEKLES</sequence>
<dbReference type="InterPro" id="IPR001360">
    <property type="entry name" value="Glyco_hydro_1"/>
</dbReference>
<keyword evidence="7" id="KW-0732">Signal</keyword>
<dbReference type="InterPro" id="IPR017853">
    <property type="entry name" value="GH"/>
</dbReference>
<dbReference type="PANTHER" id="PTHR10353">
    <property type="entry name" value="GLYCOSYL HYDROLASE"/>
    <property type="match status" value="1"/>
</dbReference>
<organism evidence="8 9">
    <name type="scientific">Salix brachista</name>
    <dbReference type="NCBI Taxonomy" id="2182728"/>
    <lineage>
        <taxon>Eukaryota</taxon>
        <taxon>Viridiplantae</taxon>
        <taxon>Streptophyta</taxon>
        <taxon>Embryophyta</taxon>
        <taxon>Tracheophyta</taxon>
        <taxon>Spermatophyta</taxon>
        <taxon>Magnoliopsida</taxon>
        <taxon>eudicotyledons</taxon>
        <taxon>Gunneridae</taxon>
        <taxon>Pentapetalae</taxon>
        <taxon>rosids</taxon>
        <taxon>fabids</taxon>
        <taxon>Malpighiales</taxon>
        <taxon>Salicaceae</taxon>
        <taxon>Saliceae</taxon>
        <taxon>Salix</taxon>
    </lineage>
</organism>
<evidence type="ECO:0000256" key="3">
    <source>
        <dbReference type="ARBA" id="ARBA00023295"/>
    </source>
</evidence>
<evidence type="ECO:0000256" key="6">
    <source>
        <dbReference type="RuleBase" id="RU004468"/>
    </source>
</evidence>
<dbReference type="AlphaFoldDB" id="A0A5N5ND61"/>
<dbReference type="GO" id="GO:0008422">
    <property type="term" value="F:beta-glucosidase activity"/>
    <property type="evidence" value="ECO:0007669"/>
    <property type="project" value="UniProtKB-ARBA"/>
</dbReference>
<dbReference type="Gene3D" id="3.20.20.80">
    <property type="entry name" value="Glycosidases"/>
    <property type="match status" value="2"/>
</dbReference>
<reference evidence="9" key="1">
    <citation type="journal article" date="2019" name="Gigascience">
        <title>De novo genome assembly of the endangered Acer yangbiense, a plant species with extremely small populations endemic to Yunnan Province, China.</title>
        <authorList>
            <person name="Yang J."/>
            <person name="Wariss H.M."/>
            <person name="Tao L."/>
            <person name="Zhang R."/>
            <person name="Yun Q."/>
            <person name="Hollingsworth P."/>
            <person name="Dao Z."/>
            <person name="Luo G."/>
            <person name="Guo H."/>
            <person name="Ma Y."/>
            <person name="Sun W."/>
        </authorList>
    </citation>
    <scope>NUCLEOTIDE SEQUENCE [LARGE SCALE GENOMIC DNA]</scope>
    <source>
        <strain evidence="9">cv. br00</strain>
    </source>
</reference>
<evidence type="ECO:0000256" key="4">
    <source>
        <dbReference type="PROSITE-ProRule" id="PRU10055"/>
    </source>
</evidence>
<dbReference type="PROSITE" id="PS00653">
    <property type="entry name" value="GLYCOSYL_HYDROL_F1_2"/>
    <property type="match status" value="1"/>
</dbReference>
<keyword evidence="3 6" id="KW-0326">Glycosidase</keyword>
<proteinExistence type="inferred from homology"/>
<keyword evidence="2 6" id="KW-0378">Hydrolase</keyword>
<gene>
    <name evidence="8" type="ORF">DKX38_005196</name>
</gene>
<dbReference type="FunFam" id="3.20.20.80:FF:000020">
    <property type="entry name" value="Beta-glucosidase 12"/>
    <property type="match status" value="1"/>
</dbReference>
<dbReference type="PANTHER" id="PTHR10353:SF137">
    <property type="entry name" value="MYROSINASE 3-RELATED"/>
    <property type="match status" value="1"/>
</dbReference>
<dbReference type="Proteomes" id="UP000326939">
    <property type="component" value="Chromosome 3"/>
</dbReference>
<accession>A0A5N5ND61</accession>
<comment type="caution">
    <text evidence="8">The sequence shown here is derived from an EMBL/GenBank/DDBJ whole genome shotgun (WGS) entry which is preliminary data.</text>
</comment>
<keyword evidence="9" id="KW-1185">Reference proteome</keyword>
<dbReference type="GO" id="GO:0005975">
    <property type="term" value="P:carbohydrate metabolic process"/>
    <property type="evidence" value="ECO:0007669"/>
    <property type="project" value="InterPro"/>
</dbReference>
<evidence type="ECO:0000256" key="1">
    <source>
        <dbReference type="ARBA" id="ARBA00010838"/>
    </source>
</evidence>
<feature type="signal peptide" evidence="7">
    <location>
        <begin position="1"/>
        <end position="19"/>
    </location>
</feature>
<dbReference type="SUPFAM" id="SSF51445">
    <property type="entry name" value="(Trans)glycosidases"/>
    <property type="match status" value="2"/>
</dbReference>
<evidence type="ECO:0000256" key="7">
    <source>
        <dbReference type="SAM" id="SignalP"/>
    </source>
</evidence>
<dbReference type="PROSITE" id="PS00572">
    <property type="entry name" value="GLYCOSYL_HYDROL_F1_1"/>
    <property type="match status" value="1"/>
</dbReference>
<evidence type="ECO:0000313" key="9">
    <source>
        <dbReference type="Proteomes" id="UP000326939"/>
    </source>
</evidence>
<protein>
    <recommendedName>
        <fullName evidence="10">Beta-glucosidase</fullName>
    </recommendedName>
</protein>
<dbReference type="InterPro" id="IPR033132">
    <property type="entry name" value="GH_1_N_CS"/>
</dbReference>
<comment type="similarity">
    <text evidence="1 5">Belongs to the glycosyl hydrolase 1 family.</text>
</comment>
<dbReference type="InterPro" id="IPR018120">
    <property type="entry name" value="Glyco_hydro_1_AS"/>
</dbReference>
<dbReference type="PRINTS" id="PR00131">
    <property type="entry name" value="GLHYDRLASE1"/>
</dbReference>
<evidence type="ECO:0000256" key="5">
    <source>
        <dbReference type="RuleBase" id="RU003690"/>
    </source>
</evidence>
<evidence type="ECO:0000256" key="2">
    <source>
        <dbReference type="ARBA" id="ARBA00022801"/>
    </source>
</evidence>
<evidence type="ECO:0000313" key="8">
    <source>
        <dbReference type="EMBL" id="KAB5565142.1"/>
    </source>
</evidence>